<organism evidence="1 2">
    <name type="scientific">Brassica carinata</name>
    <name type="common">Ethiopian mustard</name>
    <name type="synonym">Abyssinian cabbage</name>
    <dbReference type="NCBI Taxonomy" id="52824"/>
    <lineage>
        <taxon>Eukaryota</taxon>
        <taxon>Viridiplantae</taxon>
        <taxon>Streptophyta</taxon>
        <taxon>Embryophyta</taxon>
        <taxon>Tracheophyta</taxon>
        <taxon>Spermatophyta</taxon>
        <taxon>Magnoliopsida</taxon>
        <taxon>eudicotyledons</taxon>
        <taxon>Gunneridae</taxon>
        <taxon>Pentapetalae</taxon>
        <taxon>rosids</taxon>
        <taxon>malvids</taxon>
        <taxon>Brassicales</taxon>
        <taxon>Brassicaceae</taxon>
        <taxon>Brassiceae</taxon>
        <taxon>Brassica</taxon>
    </lineage>
</organism>
<proteinExistence type="predicted"/>
<dbReference type="EMBL" id="JAAMPC010000011">
    <property type="protein sequence ID" value="KAG2282857.1"/>
    <property type="molecule type" value="Genomic_DNA"/>
</dbReference>
<dbReference type="AlphaFoldDB" id="A0A8X7ULA2"/>
<dbReference type="Proteomes" id="UP000886595">
    <property type="component" value="Unassembled WGS sequence"/>
</dbReference>
<evidence type="ECO:0000313" key="1">
    <source>
        <dbReference type="EMBL" id="KAG2282857.1"/>
    </source>
</evidence>
<dbReference type="OrthoDB" id="1061380at2759"/>
<comment type="caution">
    <text evidence="1">The sequence shown here is derived from an EMBL/GenBank/DDBJ whole genome shotgun (WGS) entry which is preliminary data.</text>
</comment>
<name>A0A8X7ULA2_BRACI</name>
<evidence type="ECO:0000313" key="2">
    <source>
        <dbReference type="Proteomes" id="UP000886595"/>
    </source>
</evidence>
<accession>A0A8X7ULA2</accession>
<keyword evidence="2" id="KW-1185">Reference proteome</keyword>
<sequence>MSINVVVDGGEIHASVKKELVAQFDPFLRQGYSLKLRNFENLAGFGPVKYKDVLDGTLNPDYLVDIVGQIIEISHIEHVTVNGKETEKISLEFRNSDDERLPMVLWGKFACDVSEAMQVRAEHSTVLGLRFGKIKV</sequence>
<reference evidence="1 2" key="1">
    <citation type="submission" date="2020-02" db="EMBL/GenBank/DDBJ databases">
        <authorList>
            <person name="Ma Q."/>
            <person name="Huang Y."/>
            <person name="Song X."/>
            <person name="Pei D."/>
        </authorList>
    </citation>
    <scope>NUCLEOTIDE SEQUENCE [LARGE SCALE GENOMIC DNA]</scope>
    <source>
        <strain evidence="1">Sxm20200214</strain>
        <tissue evidence="1">Leaf</tissue>
    </source>
</reference>
<protein>
    <submittedName>
        <fullName evidence="1">Uncharacterized protein</fullName>
    </submittedName>
</protein>
<dbReference type="InterPro" id="IPR012340">
    <property type="entry name" value="NA-bd_OB-fold"/>
</dbReference>
<gene>
    <name evidence="1" type="ORF">Bca52824_054077</name>
</gene>
<dbReference type="CDD" id="cd04481">
    <property type="entry name" value="RPA1_DBD_B_like"/>
    <property type="match status" value="1"/>
</dbReference>
<dbReference type="Gene3D" id="2.40.50.140">
    <property type="entry name" value="Nucleic acid-binding proteins"/>
    <property type="match status" value="1"/>
</dbReference>
<dbReference type="SUPFAM" id="SSF50249">
    <property type="entry name" value="Nucleic acid-binding proteins"/>
    <property type="match status" value="1"/>
</dbReference>